<reference evidence="8" key="1">
    <citation type="submission" date="2021-02" db="EMBL/GenBank/DDBJ databases">
        <authorList>
            <person name="Nowell W R."/>
        </authorList>
    </citation>
    <scope>NUCLEOTIDE SEQUENCE</scope>
    <source>
        <strain evidence="8">Ploen Becks lab</strain>
    </source>
</reference>
<keyword evidence="6 7" id="KW-0539">Nucleus</keyword>
<dbReference type="GO" id="GO:0010468">
    <property type="term" value="P:regulation of gene expression"/>
    <property type="evidence" value="ECO:0007669"/>
    <property type="project" value="TreeGrafter"/>
</dbReference>
<evidence type="ECO:0000256" key="2">
    <source>
        <dbReference type="ARBA" id="ARBA00009154"/>
    </source>
</evidence>
<evidence type="ECO:0000256" key="1">
    <source>
        <dbReference type="ARBA" id="ARBA00004123"/>
    </source>
</evidence>
<keyword evidence="9" id="KW-1185">Reference proteome</keyword>
<comment type="subcellular location">
    <subcellularLocation>
        <location evidence="7">Cytoplasm</location>
    </subcellularLocation>
    <subcellularLocation>
        <location evidence="7">Nucleus</location>
        <location evidence="7">Nucleolus</location>
    </subcellularLocation>
    <subcellularLocation>
        <location evidence="1 7">Nucleus</location>
    </subcellularLocation>
</comment>
<evidence type="ECO:0000256" key="7">
    <source>
        <dbReference type="RuleBase" id="RU368003"/>
    </source>
</evidence>
<keyword evidence="5 7" id="KW-0694">RNA-binding</keyword>
<proteinExistence type="inferred from homology"/>
<comment type="function">
    <text evidence="7">Plays a role in the recruitment of the exosome to pre-rRNA to mediate the 3'-5' end processing of the 5.8S rRNA.</text>
</comment>
<dbReference type="OrthoDB" id="1421013at2759"/>
<dbReference type="GO" id="GO:0000460">
    <property type="term" value="P:maturation of 5.8S rRNA"/>
    <property type="evidence" value="ECO:0007669"/>
    <property type="project" value="TreeGrafter"/>
</dbReference>
<comment type="subunit">
    <text evidence="7">Monomer and homodimer.</text>
</comment>
<dbReference type="GO" id="GO:0003677">
    <property type="term" value="F:DNA binding"/>
    <property type="evidence" value="ECO:0007669"/>
    <property type="project" value="UniProtKB-KW"/>
</dbReference>
<evidence type="ECO:0000256" key="4">
    <source>
        <dbReference type="ARBA" id="ARBA00022552"/>
    </source>
</evidence>
<keyword evidence="4 7" id="KW-0698">rRNA processing</keyword>
<dbReference type="Pfam" id="PF04000">
    <property type="entry name" value="Sas10_Utp3"/>
    <property type="match status" value="1"/>
</dbReference>
<dbReference type="GO" id="GO:0005737">
    <property type="term" value="C:cytoplasm"/>
    <property type="evidence" value="ECO:0007669"/>
    <property type="project" value="UniProtKB-SubCell"/>
</dbReference>
<dbReference type="GO" id="GO:0005730">
    <property type="term" value="C:nucleolus"/>
    <property type="evidence" value="ECO:0007669"/>
    <property type="project" value="UniProtKB-SubCell"/>
</dbReference>
<evidence type="ECO:0000256" key="3">
    <source>
        <dbReference type="ARBA" id="ARBA00015212"/>
    </source>
</evidence>
<evidence type="ECO:0000256" key="6">
    <source>
        <dbReference type="ARBA" id="ARBA00023242"/>
    </source>
</evidence>
<organism evidence="8 9">
    <name type="scientific">Brachionus calyciflorus</name>
    <dbReference type="NCBI Taxonomy" id="104777"/>
    <lineage>
        <taxon>Eukaryota</taxon>
        <taxon>Metazoa</taxon>
        <taxon>Spiralia</taxon>
        <taxon>Gnathifera</taxon>
        <taxon>Rotifera</taxon>
        <taxon>Eurotatoria</taxon>
        <taxon>Monogononta</taxon>
        <taxon>Pseudotrocha</taxon>
        <taxon>Ploima</taxon>
        <taxon>Brachionidae</taxon>
        <taxon>Brachionus</taxon>
    </lineage>
</organism>
<evidence type="ECO:0000256" key="5">
    <source>
        <dbReference type="ARBA" id="ARBA00022884"/>
    </source>
</evidence>
<keyword evidence="7" id="KW-0238">DNA-binding</keyword>
<dbReference type="InterPro" id="IPR011082">
    <property type="entry name" value="Exosome-assoc_fac/DNA_repair"/>
</dbReference>
<evidence type="ECO:0000313" key="8">
    <source>
        <dbReference type="EMBL" id="CAF0827789.1"/>
    </source>
</evidence>
<dbReference type="AlphaFoldDB" id="A0A813USP2"/>
<dbReference type="EMBL" id="CAJNOC010001025">
    <property type="protein sequence ID" value="CAF0827789.1"/>
    <property type="molecule type" value="Genomic_DNA"/>
</dbReference>
<evidence type="ECO:0000313" key="9">
    <source>
        <dbReference type="Proteomes" id="UP000663879"/>
    </source>
</evidence>
<dbReference type="Proteomes" id="UP000663879">
    <property type="component" value="Unassembled WGS sequence"/>
</dbReference>
<sequence>MSEILDENLVKQEEILDGIPELLKEKLIDLMTRLDNVEDIVKLLNSSTIREEVDKLSPLEKAKFDWISIYAINSLYFVYLKNNGVNLKEHPIMSELLRVKNYLSRINEITSSEEYKNKSVKVDKESSARIIKRSLWMNASNKSKGKVSEIVNNTLESANKKTKFESDKEDN</sequence>
<comment type="similarity">
    <text evidence="2 7">Belongs to the C1D family.</text>
</comment>
<dbReference type="GO" id="GO:0000178">
    <property type="term" value="C:exosome (RNase complex)"/>
    <property type="evidence" value="ECO:0007669"/>
    <property type="project" value="TreeGrafter"/>
</dbReference>
<keyword evidence="7" id="KW-0963">Cytoplasm</keyword>
<gene>
    <name evidence="8" type="ORF">OXX778_LOCUS7808</name>
</gene>
<dbReference type="InterPro" id="IPR007146">
    <property type="entry name" value="Sas10/Utp3/C1D"/>
</dbReference>
<accession>A0A813USP2</accession>
<dbReference type="PANTHER" id="PTHR15341:SF3">
    <property type="entry name" value="NUCLEAR NUCLEIC ACID-BINDING PROTEIN C1D"/>
    <property type="match status" value="1"/>
</dbReference>
<name>A0A813USP2_9BILA</name>
<dbReference type="PANTHER" id="PTHR15341">
    <property type="entry name" value="SUN-COR STEROID HORMONE RECEPTOR CO-REPRESSOR"/>
    <property type="match status" value="1"/>
</dbReference>
<protein>
    <recommendedName>
        <fullName evidence="3 7">Nuclear nucleic acid-binding protein C1D</fullName>
    </recommendedName>
</protein>
<dbReference type="GO" id="GO:0003723">
    <property type="term" value="F:RNA binding"/>
    <property type="evidence" value="ECO:0007669"/>
    <property type="project" value="UniProtKB-UniRule"/>
</dbReference>
<comment type="caution">
    <text evidence="8">The sequence shown here is derived from an EMBL/GenBank/DDBJ whole genome shotgun (WGS) entry which is preliminary data.</text>
</comment>